<keyword evidence="1" id="KW-0472">Membrane</keyword>
<protein>
    <submittedName>
        <fullName evidence="2">DUF2752 domain-containing protein</fullName>
    </submittedName>
</protein>
<sequence>MLPCLNKRWFGVECPGCGLQRSVAYLFKGDFAAAFYVYPAIYTLILLAGFLFLNLFIKFRYQNIIKISLISLNILIILVSYFIKLHRITN</sequence>
<dbReference type="InterPro" id="IPR021215">
    <property type="entry name" value="DUF2752"/>
</dbReference>
<accession>A0A6P0ULR8</accession>
<dbReference type="RefSeq" id="WP_163607497.1">
    <property type="nucleotide sequence ID" value="NZ_JAABOO010000002.1"/>
</dbReference>
<dbReference type="Proteomes" id="UP000468581">
    <property type="component" value="Unassembled WGS sequence"/>
</dbReference>
<dbReference type="EMBL" id="JAABOO010000002">
    <property type="protein sequence ID" value="NER14185.1"/>
    <property type="molecule type" value="Genomic_DNA"/>
</dbReference>
<dbReference type="Pfam" id="PF10825">
    <property type="entry name" value="DUF2752"/>
    <property type="match status" value="1"/>
</dbReference>
<comment type="caution">
    <text evidence="2">The sequence shown here is derived from an EMBL/GenBank/DDBJ whole genome shotgun (WGS) entry which is preliminary data.</text>
</comment>
<keyword evidence="1" id="KW-0812">Transmembrane</keyword>
<evidence type="ECO:0000313" key="3">
    <source>
        <dbReference type="Proteomes" id="UP000468581"/>
    </source>
</evidence>
<organism evidence="2 3">
    <name type="scientific">Leptobacterium flavescens</name>
    <dbReference type="NCBI Taxonomy" id="472055"/>
    <lineage>
        <taxon>Bacteria</taxon>
        <taxon>Pseudomonadati</taxon>
        <taxon>Bacteroidota</taxon>
        <taxon>Flavobacteriia</taxon>
        <taxon>Flavobacteriales</taxon>
        <taxon>Flavobacteriaceae</taxon>
        <taxon>Leptobacterium</taxon>
    </lineage>
</organism>
<feature type="transmembrane region" description="Helical" evidence="1">
    <location>
        <begin position="35"/>
        <end position="57"/>
    </location>
</feature>
<proteinExistence type="predicted"/>
<reference evidence="2 3" key="1">
    <citation type="submission" date="2020-01" db="EMBL/GenBank/DDBJ databases">
        <title>Leptobacterium flavescens.</title>
        <authorList>
            <person name="Wang G."/>
        </authorList>
    </citation>
    <scope>NUCLEOTIDE SEQUENCE [LARGE SCALE GENOMIC DNA]</scope>
    <source>
        <strain evidence="2 3">KCTC 22160</strain>
    </source>
</reference>
<keyword evidence="1" id="KW-1133">Transmembrane helix</keyword>
<feature type="transmembrane region" description="Helical" evidence="1">
    <location>
        <begin position="64"/>
        <end position="83"/>
    </location>
</feature>
<dbReference type="AlphaFoldDB" id="A0A6P0ULR8"/>
<name>A0A6P0ULR8_9FLAO</name>
<evidence type="ECO:0000313" key="2">
    <source>
        <dbReference type="EMBL" id="NER14185.1"/>
    </source>
</evidence>
<gene>
    <name evidence="2" type="ORF">GWK08_12090</name>
</gene>
<keyword evidence="3" id="KW-1185">Reference proteome</keyword>
<evidence type="ECO:0000256" key="1">
    <source>
        <dbReference type="SAM" id="Phobius"/>
    </source>
</evidence>